<evidence type="ECO:0000313" key="3">
    <source>
        <dbReference type="Proteomes" id="UP000076858"/>
    </source>
</evidence>
<name>A0A162P9K1_9CRUS</name>
<protein>
    <submittedName>
        <fullName evidence="2">Uncharacterized protein</fullName>
    </submittedName>
</protein>
<evidence type="ECO:0000256" key="1">
    <source>
        <dbReference type="SAM" id="SignalP"/>
    </source>
</evidence>
<dbReference type="EMBL" id="LRGB01000512">
    <property type="protein sequence ID" value="KZS18657.1"/>
    <property type="molecule type" value="Genomic_DNA"/>
</dbReference>
<gene>
    <name evidence="2" type="ORF">APZ42_015213</name>
</gene>
<proteinExistence type="predicted"/>
<feature type="signal peptide" evidence="1">
    <location>
        <begin position="1"/>
        <end position="26"/>
    </location>
</feature>
<sequence length="62" mass="7046">MGAFNRSGNVAILCHILMQCWDSVDSYHDARLRNIKAVKKEKNEGNLTTQTLRSFRSGLRPP</sequence>
<organism evidence="2 3">
    <name type="scientific">Daphnia magna</name>
    <dbReference type="NCBI Taxonomy" id="35525"/>
    <lineage>
        <taxon>Eukaryota</taxon>
        <taxon>Metazoa</taxon>
        <taxon>Ecdysozoa</taxon>
        <taxon>Arthropoda</taxon>
        <taxon>Crustacea</taxon>
        <taxon>Branchiopoda</taxon>
        <taxon>Diplostraca</taxon>
        <taxon>Cladocera</taxon>
        <taxon>Anomopoda</taxon>
        <taxon>Daphniidae</taxon>
        <taxon>Daphnia</taxon>
    </lineage>
</organism>
<evidence type="ECO:0000313" key="2">
    <source>
        <dbReference type="EMBL" id="KZS18657.1"/>
    </source>
</evidence>
<keyword evidence="1" id="KW-0732">Signal</keyword>
<dbReference type="Proteomes" id="UP000076858">
    <property type="component" value="Unassembled WGS sequence"/>
</dbReference>
<accession>A0A162P9K1</accession>
<dbReference type="AlphaFoldDB" id="A0A162P9K1"/>
<comment type="caution">
    <text evidence="2">The sequence shown here is derived from an EMBL/GenBank/DDBJ whole genome shotgun (WGS) entry which is preliminary data.</text>
</comment>
<reference evidence="2 3" key="1">
    <citation type="submission" date="2016-03" db="EMBL/GenBank/DDBJ databases">
        <title>EvidentialGene: Evidence-directed Construction of Genes on Genomes.</title>
        <authorList>
            <person name="Gilbert D.G."/>
            <person name="Choi J.-H."/>
            <person name="Mockaitis K."/>
            <person name="Colbourne J."/>
            <person name="Pfrender M."/>
        </authorList>
    </citation>
    <scope>NUCLEOTIDE SEQUENCE [LARGE SCALE GENOMIC DNA]</scope>
    <source>
        <strain evidence="2 3">Xinb3</strain>
        <tissue evidence="2">Complete organism</tissue>
    </source>
</reference>
<keyword evidence="3" id="KW-1185">Reference proteome</keyword>
<feature type="chain" id="PRO_5007838185" evidence="1">
    <location>
        <begin position="27"/>
        <end position="62"/>
    </location>
</feature>